<dbReference type="InterPro" id="IPR036515">
    <property type="entry name" value="Transposase_17_sf"/>
</dbReference>
<dbReference type="Gene3D" id="3.30.70.1290">
    <property type="entry name" value="Transposase IS200-like"/>
    <property type="match status" value="1"/>
</dbReference>
<evidence type="ECO:0000313" key="2">
    <source>
        <dbReference type="EMBL" id="VAW32636.1"/>
    </source>
</evidence>
<dbReference type="EMBL" id="UOEU01000377">
    <property type="protein sequence ID" value="VAW32636.1"/>
    <property type="molecule type" value="Genomic_DNA"/>
</dbReference>
<dbReference type="SUPFAM" id="SSF143422">
    <property type="entry name" value="Transposase IS200-like"/>
    <property type="match status" value="1"/>
</dbReference>
<evidence type="ECO:0000259" key="1">
    <source>
        <dbReference type="SMART" id="SM01321"/>
    </source>
</evidence>
<protein>
    <recommendedName>
        <fullName evidence="1">Transposase IS200-like domain-containing protein</fullName>
    </recommendedName>
</protein>
<dbReference type="GO" id="GO:0004803">
    <property type="term" value="F:transposase activity"/>
    <property type="evidence" value="ECO:0007669"/>
    <property type="project" value="InterPro"/>
</dbReference>
<dbReference type="InterPro" id="IPR002686">
    <property type="entry name" value="Transposase_17"/>
</dbReference>
<dbReference type="SMART" id="SM01321">
    <property type="entry name" value="Y1_Tnp"/>
    <property type="match status" value="1"/>
</dbReference>
<name>A0A3B0VKK5_9ZZZZ</name>
<dbReference type="GO" id="GO:0006313">
    <property type="term" value="P:DNA transposition"/>
    <property type="evidence" value="ECO:0007669"/>
    <property type="project" value="InterPro"/>
</dbReference>
<sequence>MTEKLQFDQIYHIYNRGNNRENLFLGKENYLYFLKLFSQHIAPVVIVYAYCLLPNHFHFLLRLKSKAEILDSTNLTGFRKPVRFVESGRAHQPFSNCFNAYTKAFNKRHQRTGALFERPFHRKLVNSPRYFNNLVVYIHRNPQAHGLVDDFRDWPYSSYDIILSHKPTQVARSVVIDWFDTLANYRHAHQQDVDEAAIAHLLE</sequence>
<gene>
    <name evidence="2" type="ORF">MNBD_CHLOROFLEXI01-2450</name>
</gene>
<dbReference type="AlphaFoldDB" id="A0A3B0VKK5"/>
<organism evidence="2">
    <name type="scientific">hydrothermal vent metagenome</name>
    <dbReference type="NCBI Taxonomy" id="652676"/>
    <lineage>
        <taxon>unclassified sequences</taxon>
        <taxon>metagenomes</taxon>
        <taxon>ecological metagenomes</taxon>
    </lineage>
</organism>
<accession>A0A3B0VKK5</accession>
<reference evidence="2" key="1">
    <citation type="submission" date="2018-06" db="EMBL/GenBank/DDBJ databases">
        <authorList>
            <person name="Zhirakovskaya E."/>
        </authorList>
    </citation>
    <scope>NUCLEOTIDE SEQUENCE</scope>
</reference>
<proteinExistence type="predicted"/>
<feature type="domain" description="Transposase IS200-like" evidence="1">
    <location>
        <begin position="6"/>
        <end position="141"/>
    </location>
</feature>
<dbReference type="PANTHER" id="PTHR34322">
    <property type="entry name" value="TRANSPOSASE, Y1_TNP DOMAIN-CONTAINING"/>
    <property type="match status" value="1"/>
</dbReference>
<dbReference type="GO" id="GO:0003677">
    <property type="term" value="F:DNA binding"/>
    <property type="evidence" value="ECO:0007669"/>
    <property type="project" value="InterPro"/>
</dbReference>
<dbReference type="PANTHER" id="PTHR34322:SF2">
    <property type="entry name" value="TRANSPOSASE IS200-LIKE DOMAIN-CONTAINING PROTEIN"/>
    <property type="match status" value="1"/>
</dbReference>